<accession>A0ABU6IEF8</accession>
<dbReference type="Proteomes" id="UP001357437">
    <property type="component" value="Unassembled WGS sequence"/>
</dbReference>
<protein>
    <submittedName>
        <fullName evidence="1">Uncharacterized protein</fullName>
    </submittedName>
</protein>
<comment type="caution">
    <text evidence="1">The sequence shown here is derived from an EMBL/GenBank/DDBJ whole genome shotgun (WGS) entry which is preliminary data.</text>
</comment>
<reference evidence="1 2" key="1">
    <citation type="submission" date="2024-01" db="EMBL/GenBank/DDBJ databases">
        <title>Comparative Genomics of Leclercia adecarboxylata Strains Isolated from Several Sources.</title>
        <authorList>
            <person name="Yescas-Zazueta V."/>
            <person name="Balbuena-Alonso M.G."/>
            <person name="Valencia D."/>
            <person name="Mendez-Pfeiffer P.A."/>
            <person name="Ballesteros-Monrreal M.G."/>
            <person name="Rocha-Gracia R.D.C."/>
            <person name="Barrios-Villa E."/>
        </authorList>
    </citation>
    <scope>NUCLEOTIDE SEQUENCE [LARGE SCALE GENOMIC DNA]</scope>
    <source>
        <strain evidence="1 2">33MEM</strain>
    </source>
</reference>
<dbReference type="Gene3D" id="3.40.50.300">
    <property type="entry name" value="P-loop containing nucleotide triphosphate hydrolases"/>
    <property type="match status" value="1"/>
</dbReference>
<evidence type="ECO:0000313" key="1">
    <source>
        <dbReference type="EMBL" id="MEC3939968.1"/>
    </source>
</evidence>
<dbReference type="InterPro" id="IPR027417">
    <property type="entry name" value="P-loop_NTPase"/>
</dbReference>
<organism evidence="1 2">
    <name type="scientific">Leclercia adecarboxylata</name>
    <dbReference type="NCBI Taxonomy" id="83655"/>
    <lineage>
        <taxon>Bacteria</taxon>
        <taxon>Pseudomonadati</taxon>
        <taxon>Pseudomonadota</taxon>
        <taxon>Gammaproteobacteria</taxon>
        <taxon>Enterobacterales</taxon>
        <taxon>Enterobacteriaceae</taxon>
        <taxon>Leclercia</taxon>
    </lineage>
</organism>
<dbReference type="EMBL" id="JAYMCU010000545">
    <property type="protein sequence ID" value="MEC3939968.1"/>
    <property type="molecule type" value="Genomic_DNA"/>
</dbReference>
<feature type="non-terminal residue" evidence="1">
    <location>
        <position position="1"/>
    </location>
</feature>
<keyword evidence="2" id="KW-1185">Reference proteome</keyword>
<evidence type="ECO:0000313" key="2">
    <source>
        <dbReference type="Proteomes" id="UP001357437"/>
    </source>
</evidence>
<sequence length="89" mass="9633">PGYSKADEEGSARTDASVARSQLNSAQFIIWLVPADKGTITEDDIAFLASLDKQIPKLIIISRADKHPEEAVGNIVSLVRETLAQRGID</sequence>
<proteinExistence type="predicted"/>
<name>A0ABU6IEF8_9ENTR</name>
<dbReference type="RefSeq" id="WP_326293600.1">
    <property type="nucleotide sequence ID" value="NZ_JAYMCU010000545.1"/>
</dbReference>
<feature type="non-terminal residue" evidence="1">
    <location>
        <position position="89"/>
    </location>
</feature>
<gene>
    <name evidence="1" type="ORF">VOF76_28165</name>
</gene>
<dbReference type="SUPFAM" id="SSF52540">
    <property type="entry name" value="P-loop containing nucleoside triphosphate hydrolases"/>
    <property type="match status" value="1"/>
</dbReference>